<evidence type="ECO:0000259" key="8">
    <source>
        <dbReference type="Pfam" id="PF24856"/>
    </source>
</evidence>
<evidence type="ECO:0000313" key="9">
    <source>
        <dbReference type="EMBL" id="MWL00311.1"/>
    </source>
</evidence>
<dbReference type="GO" id="GO:0005829">
    <property type="term" value="C:cytosol"/>
    <property type="evidence" value="ECO:0007669"/>
    <property type="project" value="TreeGrafter"/>
</dbReference>
<dbReference type="Pfam" id="PF11762">
    <property type="entry name" value="Arabinose_Iso_C"/>
    <property type="match status" value="1"/>
</dbReference>
<dbReference type="SUPFAM" id="SSF50443">
    <property type="entry name" value="FucI/AraA C-terminal domain-like"/>
    <property type="match status" value="1"/>
</dbReference>
<feature type="domain" description="L-arabinose isomerase C-terminal" evidence="7">
    <location>
        <begin position="328"/>
        <end position="354"/>
    </location>
</feature>
<comment type="caution">
    <text evidence="9">The sequence shown here is derived from an EMBL/GenBank/DDBJ whole genome shotgun (WGS) entry which is preliminary data.</text>
</comment>
<dbReference type="EC" id="5.3.1.4" evidence="9"/>
<organism evidence="9 10">
    <name type="scientific">Escherichia coli</name>
    <dbReference type="NCBI Taxonomy" id="562"/>
    <lineage>
        <taxon>Bacteria</taxon>
        <taxon>Pseudomonadati</taxon>
        <taxon>Pseudomonadota</taxon>
        <taxon>Gammaproteobacteria</taxon>
        <taxon>Enterobacterales</taxon>
        <taxon>Enterobacteriaceae</taxon>
        <taxon>Escherichia</taxon>
    </lineage>
</organism>
<evidence type="ECO:0000256" key="3">
    <source>
        <dbReference type="ARBA" id="ARBA00023211"/>
    </source>
</evidence>
<keyword evidence="1" id="KW-0479">Metal-binding</keyword>
<evidence type="ECO:0000259" key="7">
    <source>
        <dbReference type="Pfam" id="PF11762"/>
    </source>
</evidence>
<sequence length="354" mass="39856">MTIFDNYEVWFVIGSQHLYGPETLRQVTQHAEHVVNALNTEAKLPCKLVLKPLGTTPDEITAICRDANYDDRCAGLVVWLHTFSPAKMWINGLTMLNKPLLQFHTQFNAALPWDSIDMDFMNLNQTAHGGREFGFIGARMRQQHAVVTGHWQDKQAHERIGSWMRQAVSKQDTRHLKVCRFGDNMREVAVTDGDKVAAQIKFGFSVNTWAVGDLVQVVNSISDGDVNALVDEYESCYTMTPATQIHGEKRQNVLEAARIELGMKRFLEQGGFHAFTTTFEDLHGLKQLPGLAVQRLMQQGYGFAGEGDWKTAALLRIMKVMSTGLQGGTSFMEDYTYHFEKGNDLVLGSHMLEV</sequence>
<dbReference type="InterPro" id="IPR004216">
    <property type="entry name" value="Fuc/Ara_isomerase_C"/>
</dbReference>
<dbReference type="InterPro" id="IPR024664">
    <property type="entry name" value="Ara_Isoase_C"/>
</dbReference>
<dbReference type="InterPro" id="IPR003762">
    <property type="entry name" value="Lara_isomerase"/>
</dbReference>
<evidence type="ECO:0000256" key="4">
    <source>
        <dbReference type="ARBA" id="ARBA00023235"/>
    </source>
</evidence>
<dbReference type="InterPro" id="IPR009015">
    <property type="entry name" value="Fucose_isomerase_N/cen_sf"/>
</dbReference>
<dbReference type="NCBIfam" id="NF002795">
    <property type="entry name" value="PRK02929.1"/>
    <property type="match status" value="1"/>
</dbReference>
<dbReference type="Pfam" id="PF24856">
    <property type="entry name" value="AraA_central"/>
    <property type="match status" value="1"/>
</dbReference>
<dbReference type="PANTHER" id="PTHR38464:SF1">
    <property type="entry name" value="L-ARABINOSE ISOMERASE"/>
    <property type="match status" value="1"/>
</dbReference>
<dbReference type="FunFam" id="3.40.50.10940:FF:000001">
    <property type="entry name" value="L-arabinose isomerase"/>
    <property type="match status" value="1"/>
</dbReference>
<evidence type="ECO:0000313" key="10">
    <source>
        <dbReference type="Proteomes" id="UP000462271"/>
    </source>
</evidence>
<name>A0A8T5YL83_ECOLX</name>
<evidence type="ECO:0000256" key="1">
    <source>
        <dbReference type="ARBA" id="ARBA00022723"/>
    </source>
</evidence>
<feature type="domain" description="L-arabinose isomerase N-terminal" evidence="6">
    <location>
        <begin position="7"/>
        <end position="173"/>
    </location>
</feature>
<feature type="domain" description="L-arabinose isomerase central" evidence="8">
    <location>
        <begin position="177"/>
        <end position="324"/>
    </location>
</feature>
<evidence type="ECO:0000256" key="2">
    <source>
        <dbReference type="ARBA" id="ARBA00022935"/>
    </source>
</evidence>
<feature type="non-terminal residue" evidence="9">
    <location>
        <position position="354"/>
    </location>
</feature>
<reference evidence="9 10" key="1">
    <citation type="submission" date="2019-12" db="EMBL/GenBank/DDBJ databases">
        <title>Enteriobacteria Tanzani isolates_10432.</title>
        <authorList>
            <person name="Subbiah M."/>
            <person name="Call D."/>
        </authorList>
    </citation>
    <scope>NUCLEOTIDE SEQUENCE [LARGE SCALE GENOMIC DNA]</scope>
    <source>
        <strain evidence="9 10">10432wG8</strain>
    </source>
</reference>
<dbReference type="AlphaFoldDB" id="A0A8T5YL83"/>
<dbReference type="Proteomes" id="UP000462271">
    <property type="component" value="Unassembled WGS sequence"/>
</dbReference>
<dbReference type="Pfam" id="PF02610">
    <property type="entry name" value="AraA_N"/>
    <property type="match status" value="1"/>
</dbReference>
<dbReference type="GO" id="GO:0008733">
    <property type="term" value="F:L-arabinose isomerase activity"/>
    <property type="evidence" value="ECO:0007669"/>
    <property type="project" value="UniProtKB-EC"/>
</dbReference>
<dbReference type="EMBL" id="WTML01000198">
    <property type="protein sequence ID" value="MWL00311.1"/>
    <property type="molecule type" value="Genomic_DNA"/>
</dbReference>
<dbReference type="GO" id="GO:0046872">
    <property type="term" value="F:metal ion binding"/>
    <property type="evidence" value="ECO:0007669"/>
    <property type="project" value="UniProtKB-KW"/>
</dbReference>
<proteinExistence type="predicted"/>
<accession>A0A8T5YL83</accession>
<dbReference type="InterPro" id="IPR055389">
    <property type="entry name" value="AraA_N"/>
</dbReference>
<dbReference type="Gene3D" id="3.40.50.10940">
    <property type="match status" value="1"/>
</dbReference>
<keyword evidence="5" id="KW-0119">Carbohydrate metabolism</keyword>
<evidence type="ECO:0000256" key="5">
    <source>
        <dbReference type="ARBA" id="ARBA00023277"/>
    </source>
</evidence>
<dbReference type="PANTHER" id="PTHR38464">
    <property type="entry name" value="L-ARABINOSE ISOMERASE"/>
    <property type="match status" value="1"/>
</dbReference>
<evidence type="ECO:0000259" key="6">
    <source>
        <dbReference type="Pfam" id="PF02610"/>
    </source>
</evidence>
<keyword evidence="3" id="KW-0464">Manganese</keyword>
<protein>
    <submittedName>
        <fullName evidence="9">L-arabinose isomerase</fullName>
        <ecNumber evidence="9">5.3.1.4</ecNumber>
    </submittedName>
</protein>
<dbReference type="InterPro" id="IPR055390">
    <property type="entry name" value="AraA_central"/>
</dbReference>
<dbReference type="SUPFAM" id="SSF53743">
    <property type="entry name" value="FucI/AraA N-terminal and middle domains"/>
    <property type="match status" value="1"/>
</dbReference>
<keyword evidence="2" id="KW-0054">Arabinose catabolism</keyword>
<dbReference type="GO" id="GO:0019569">
    <property type="term" value="P:L-arabinose catabolic process to D-xylulose 5-phosphate"/>
    <property type="evidence" value="ECO:0007669"/>
    <property type="project" value="TreeGrafter"/>
</dbReference>
<gene>
    <name evidence="9" type="primary">araA</name>
    <name evidence="9" type="ORF">GQM21_24660</name>
</gene>
<keyword evidence="4 9" id="KW-0413">Isomerase</keyword>
<dbReference type="InterPro" id="IPR038583">
    <property type="entry name" value="AraA_N_sf"/>
</dbReference>